<dbReference type="Proteomes" id="UP001139168">
    <property type="component" value="Unassembled WGS sequence"/>
</dbReference>
<evidence type="ECO:0000313" key="3">
    <source>
        <dbReference type="EMBL" id="MCC3269009.1"/>
    </source>
</evidence>
<name>A0A9X1S7B2_9MICC</name>
<feature type="domain" description="Glyoxalase-like" evidence="1">
    <location>
        <begin position="8"/>
        <end position="117"/>
    </location>
</feature>
<evidence type="ECO:0000313" key="5">
    <source>
        <dbReference type="Proteomes" id="UP001139264"/>
    </source>
</evidence>
<dbReference type="EMBL" id="JAJFZP010000005">
    <property type="protein sequence ID" value="MCC3269009.1"/>
    <property type="molecule type" value="Genomic_DNA"/>
</dbReference>
<dbReference type="Proteomes" id="UP001139264">
    <property type="component" value="Unassembled WGS sequence"/>
</dbReference>
<organism evidence="3 5">
    <name type="scientific">Arthrobacter gengyunqii</name>
    <dbReference type="NCBI Taxonomy" id="2886940"/>
    <lineage>
        <taxon>Bacteria</taxon>
        <taxon>Bacillati</taxon>
        <taxon>Actinomycetota</taxon>
        <taxon>Actinomycetes</taxon>
        <taxon>Micrococcales</taxon>
        <taxon>Micrococcaceae</taxon>
        <taxon>Arthrobacter</taxon>
    </lineage>
</organism>
<dbReference type="InterPro" id="IPR041581">
    <property type="entry name" value="Glyoxalase_6"/>
</dbReference>
<evidence type="ECO:0000259" key="1">
    <source>
        <dbReference type="Pfam" id="PF18029"/>
    </source>
</evidence>
<gene>
    <name evidence="3" type="ORF">LJ751_06505</name>
    <name evidence="2" type="ORF">LJ752_09605</name>
</gene>
<comment type="caution">
    <text evidence="3">The sequence shown here is derived from an EMBL/GenBank/DDBJ whole genome shotgun (WGS) entry which is preliminary data.</text>
</comment>
<sequence length="121" mass="12892">MANRFSSLVLDAVDVPASARFWASALGYEQVAEEWDGCLTIAPADGVAGPPMDIVPVAEKKQAKNPLHMDLVPDGCTQEEEVERLLALGAVRADVGQGPDVSWVVLADPEGNEFCILSARD</sequence>
<dbReference type="Gene3D" id="3.10.180.10">
    <property type="entry name" value="2,3-Dihydroxybiphenyl 1,2-Dioxygenase, domain 1"/>
    <property type="match status" value="1"/>
</dbReference>
<proteinExistence type="predicted"/>
<evidence type="ECO:0000313" key="4">
    <source>
        <dbReference type="Proteomes" id="UP001139168"/>
    </source>
</evidence>
<protein>
    <submittedName>
        <fullName evidence="3">VOC family protein</fullName>
    </submittedName>
</protein>
<keyword evidence="4" id="KW-1185">Reference proteome</keyword>
<dbReference type="RefSeq" id="WP_227891081.1">
    <property type="nucleotide sequence ID" value="NZ_CP095461.1"/>
</dbReference>
<evidence type="ECO:0000313" key="2">
    <source>
        <dbReference type="EMBL" id="MCC3266296.1"/>
    </source>
</evidence>
<dbReference type="SUPFAM" id="SSF54593">
    <property type="entry name" value="Glyoxalase/Bleomycin resistance protein/Dihydroxybiphenyl dioxygenase"/>
    <property type="match status" value="1"/>
</dbReference>
<dbReference type="CDD" id="cd06587">
    <property type="entry name" value="VOC"/>
    <property type="match status" value="1"/>
</dbReference>
<accession>A0A9X1S7B2</accession>
<reference evidence="3" key="1">
    <citation type="submission" date="2021-10" db="EMBL/GenBank/DDBJ databases">
        <title>Novel species in genus Arthrobacter.</title>
        <authorList>
            <person name="Liu Y."/>
        </authorList>
    </citation>
    <scope>NUCLEOTIDE SEQUENCE</scope>
    <source>
        <strain evidence="2">Zg-Y786</strain>
        <strain evidence="3">Zg-Y809</strain>
    </source>
</reference>
<dbReference type="EMBL" id="JAJFZQ010000005">
    <property type="protein sequence ID" value="MCC3266296.1"/>
    <property type="molecule type" value="Genomic_DNA"/>
</dbReference>
<dbReference type="PANTHER" id="PTHR35908:SF1">
    <property type="entry name" value="CONSERVED PROTEIN"/>
    <property type="match status" value="1"/>
</dbReference>
<dbReference type="PANTHER" id="PTHR35908">
    <property type="entry name" value="HYPOTHETICAL FUSION PROTEIN"/>
    <property type="match status" value="1"/>
</dbReference>
<dbReference type="AlphaFoldDB" id="A0A9X1S7B2"/>
<dbReference type="InterPro" id="IPR029068">
    <property type="entry name" value="Glyas_Bleomycin-R_OHBP_Dase"/>
</dbReference>
<dbReference type="Pfam" id="PF18029">
    <property type="entry name" value="Glyoxalase_6"/>
    <property type="match status" value="1"/>
</dbReference>